<dbReference type="AlphaFoldDB" id="A0A345BYE0"/>
<name>A0A345BYE0_9BACI</name>
<feature type="domain" description="Inner membrane protein YgaP-like transmembrane" evidence="2">
    <location>
        <begin position="1"/>
        <end position="68"/>
    </location>
</feature>
<evidence type="ECO:0000256" key="1">
    <source>
        <dbReference type="SAM" id="MobiDB-lite"/>
    </source>
</evidence>
<reference evidence="3 4" key="1">
    <citation type="journal article" date="2018" name="J. Microbiol.">
        <title>Salicibibacter kimchii gen. nov., sp. nov., a moderately halophilic and alkalitolerant bacterium in the family Bacillaceae, isolated from kimchi.</title>
        <authorList>
            <person name="Jang J.Y."/>
            <person name="Oh Y.J."/>
            <person name="Lim S.K."/>
            <person name="Park H.K."/>
            <person name="Lee C."/>
            <person name="Kim J.Y."/>
            <person name="Lee M.A."/>
            <person name="Choi H.J."/>
        </authorList>
    </citation>
    <scope>NUCLEOTIDE SEQUENCE [LARGE SCALE GENOMIC DNA]</scope>
    <source>
        <strain evidence="3 4">NKC1-1</strain>
    </source>
</reference>
<gene>
    <name evidence="3" type="ORF">DT065_07985</name>
</gene>
<accession>A0A345BYE0</accession>
<dbReference type="KEGG" id="rue:DT065_07985"/>
<proteinExistence type="predicted"/>
<dbReference type="Proteomes" id="UP000252100">
    <property type="component" value="Chromosome"/>
</dbReference>
<protein>
    <submittedName>
        <fullName evidence="3">DUF2892 domain-containing protein</fullName>
    </submittedName>
</protein>
<dbReference type="OrthoDB" id="5405951at2"/>
<dbReference type="InterPro" id="IPR021309">
    <property type="entry name" value="YgaP-like_TM"/>
</dbReference>
<feature type="compositionally biased region" description="Polar residues" evidence="1">
    <location>
        <begin position="73"/>
        <end position="82"/>
    </location>
</feature>
<sequence>MRKNVGTLDAIMRITCGLTGLAWGTSKMSRHYDRTMPMLVSIYSAMKVAEGITRYCPILDMLNVNSEKLLSRNDSFPSSDENVQALPSHGGTK</sequence>
<evidence type="ECO:0000313" key="4">
    <source>
        <dbReference type="Proteomes" id="UP000252100"/>
    </source>
</evidence>
<evidence type="ECO:0000259" key="2">
    <source>
        <dbReference type="Pfam" id="PF11127"/>
    </source>
</evidence>
<evidence type="ECO:0000313" key="3">
    <source>
        <dbReference type="EMBL" id="AXF55971.1"/>
    </source>
</evidence>
<feature type="region of interest" description="Disordered" evidence="1">
    <location>
        <begin position="73"/>
        <end position="93"/>
    </location>
</feature>
<dbReference type="EMBL" id="CP031092">
    <property type="protein sequence ID" value="AXF55971.1"/>
    <property type="molecule type" value="Genomic_DNA"/>
</dbReference>
<organism evidence="3 4">
    <name type="scientific">Salicibibacter kimchii</name>
    <dbReference type="NCBI Taxonomy" id="2099786"/>
    <lineage>
        <taxon>Bacteria</taxon>
        <taxon>Bacillati</taxon>
        <taxon>Bacillota</taxon>
        <taxon>Bacilli</taxon>
        <taxon>Bacillales</taxon>
        <taxon>Bacillaceae</taxon>
        <taxon>Salicibibacter</taxon>
    </lineage>
</organism>
<dbReference type="Pfam" id="PF11127">
    <property type="entry name" value="YgaP-like_TM"/>
    <property type="match status" value="1"/>
</dbReference>
<keyword evidence="4" id="KW-1185">Reference proteome</keyword>
<dbReference type="RefSeq" id="WP_114372333.1">
    <property type="nucleotide sequence ID" value="NZ_CP031092.1"/>
</dbReference>